<dbReference type="EMBL" id="CP000975">
    <property type="protein sequence ID" value="ACD82629.1"/>
    <property type="molecule type" value="Genomic_DNA"/>
</dbReference>
<evidence type="ECO:0000259" key="8">
    <source>
        <dbReference type="Pfam" id="PF02397"/>
    </source>
</evidence>
<evidence type="ECO:0000256" key="4">
    <source>
        <dbReference type="ARBA" id="ARBA00022692"/>
    </source>
</evidence>
<dbReference type="PANTHER" id="PTHR30576:SF10">
    <property type="entry name" value="SLL5057 PROTEIN"/>
    <property type="match status" value="1"/>
</dbReference>
<evidence type="ECO:0000256" key="6">
    <source>
        <dbReference type="ARBA" id="ARBA00023136"/>
    </source>
</evidence>
<dbReference type="Proteomes" id="UP000009149">
    <property type="component" value="Chromosome"/>
</dbReference>
<organism evidence="9 10">
    <name type="scientific">Methylacidiphilum infernorum (isolate V4)</name>
    <name type="common">Methylokorus infernorum (strain V4)</name>
    <dbReference type="NCBI Taxonomy" id="481448"/>
    <lineage>
        <taxon>Bacteria</taxon>
        <taxon>Pseudomonadati</taxon>
        <taxon>Verrucomicrobiota</taxon>
        <taxon>Methylacidiphilae</taxon>
        <taxon>Methylacidiphilales</taxon>
        <taxon>Methylacidiphilaceae</taxon>
        <taxon>Methylacidiphilum (ex Ratnadevi et al. 2023)</taxon>
    </lineage>
</organism>
<evidence type="ECO:0000256" key="5">
    <source>
        <dbReference type="ARBA" id="ARBA00022989"/>
    </source>
</evidence>
<evidence type="ECO:0000256" key="3">
    <source>
        <dbReference type="ARBA" id="ARBA00022679"/>
    </source>
</evidence>
<keyword evidence="3 9" id="KW-0808">Transferase</keyword>
<comment type="subcellular location">
    <subcellularLocation>
        <location evidence="1">Membrane</location>
        <topology evidence="1">Multi-pass membrane protein</topology>
    </subcellularLocation>
</comment>
<protein>
    <submittedName>
        <fullName evidence="9">Sugar transferase, WcaJ family</fullName>
    </submittedName>
</protein>
<reference evidence="9 10" key="1">
    <citation type="journal article" date="2008" name="Biol. Direct">
        <title>Complete genome sequence of the extremely acidophilic methanotroph isolate V4, Methylacidiphilum infernorum, a representative of the bacterial phylum Verrucomicrobia.</title>
        <authorList>
            <person name="Hou S."/>
            <person name="Makarova K.S."/>
            <person name="Saw J.H."/>
            <person name="Senin P."/>
            <person name="Ly B.V."/>
            <person name="Zhou Z."/>
            <person name="Ren Y."/>
            <person name="Wang J."/>
            <person name="Galperin M.Y."/>
            <person name="Omelchenko M.V."/>
            <person name="Wolf Y.I."/>
            <person name="Yutin N."/>
            <person name="Koonin E.V."/>
            <person name="Stott M.B."/>
            <person name="Mountain B.W."/>
            <person name="Crowe M.A."/>
            <person name="Smirnova A.V."/>
            <person name="Dunfield P.F."/>
            <person name="Feng L."/>
            <person name="Wang L."/>
            <person name="Alam M."/>
        </authorList>
    </citation>
    <scope>NUCLEOTIDE SEQUENCE [LARGE SCALE GENOMIC DNA]</scope>
    <source>
        <strain evidence="10">Isolate V4</strain>
    </source>
</reference>
<dbReference type="OrthoDB" id="9808602at2"/>
<dbReference type="InterPro" id="IPR017475">
    <property type="entry name" value="EPS_sugar_tfrase"/>
</dbReference>
<dbReference type="AlphaFoldDB" id="B3DZW8"/>
<sequence length="478" mass="55513">MVGLNIKRLNINPNRSLWPWKGKWAIVFDFLFLLGASAFVYWMRYSTIYWPKNLLPLLSHRHTALFILYGFISLLILHQKGIYDPRNSLNTLEETKKIFWGLTQAAALLVVILFAGQIYISRKLLLVLWLVSLVILPGWRYLLKKFYSGDLKEGNPWIRTVIVGEGEIVKKIEKYYESHPFLGISSWGVISPTAQEPGHRIEDLPQVLDRYWIDEIVICCPLPLNLTESIVLEAVKRKKRVKLAFPSLSENLHPHWENMEFCDGFPLVPLCDKSIPLFHLLVKRLIDLLVSFFGLIALSPLFLLLGIMIKLQDGGPIFYRSTRIGRKGRRFPCLKFRTMSVDADKKKEELAPLNERIGPMFKITNDPRITPLGKFLRKYSLDELPQLFNVLWGQMSLVGPRPPTPDEVEKYETYSLSYYRRLEVKPGITSLWAVEARNDPDFRRAIELDCKYIEEWTPWLDFKILLKTIPAVLRGEGR</sequence>
<feature type="transmembrane region" description="Helical" evidence="7">
    <location>
        <begin position="288"/>
        <end position="309"/>
    </location>
</feature>
<feature type="domain" description="Bacterial sugar transferase" evidence="8">
    <location>
        <begin position="283"/>
        <end position="473"/>
    </location>
</feature>
<dbReference type="PANTHER" id="PTHR30576">
    <property type="entry name" value="COLANIC BIOSYNTHESIS UDP-GLUCOSE LIPID CARRIER TRANSFERASE"/>
    <property type="match status" value="1"/>
</dbReference>
<feature type="transmembrane region" description="Helical" evidence="7">
    <location>
        <begin position="58"/>
        <end position="77"/>
    </location>
</feature>
<evidence type="ECO:0000256" key="7">
    <source>
        <dbReference type="SAM" id="Phobius"/>
    </source>
</evidence>
<evidence type="ECO:0000256" key="2">
    <source>
        <dbReference type="ARBA" id="ARBA00006464"/>
    </source>
</evidence>
<evidence type="ECO:0000313" key="9">
    <source>
        <dbReference type="EMBL" id="ACD82629.1"/>
    </source>
</evidence>
<dbReference type="GO" id="GO:0016020">
    <property type="term" value="C:membrane"/>
    <property type="evidence" value="ECO:0007669"/>
    <property type="project" value="UniProtKB-SubCell"/>
</dbReference>
<dbReference type="KEGG" id="min:Minf_0571"/>
<evidence type="ECO:0000313" key="10">
    <source>
        <dbReference type="Proteomes" id="UP000009149"/>
    </source>
</evidence>
<dbReference type="NCBIfam" id="TIGR03025">
    <property type="entry name" value="EPS_sugtrans"/>
    <property type="match status" value="1"/>
</dbReference>
<dbReference type="HOGENOM" id="CLU_024920_3_4_0"/>
<gene>
    <name evidence="9" type="primary">wcaJ</name>
    <name evidence="9" type="ordered locus">Minf_0571</name>
</gene>
<comment type="similarity">
    <text evidence="2">Belongs to the bacterial sugar transferase family.</text>
</comment>
<feature type="transmembrane region" description="Helical" evidence="7">
    <location>
        <begin position="126"/>
        <end position="143"/>
    </location>
</feature>
<dbReference type="RefSeq" id="WP_012462911.1">
    <property type="nucleotide sequence ID" value="NC_010794.1"/>
</dbReference>
<name>B3DZW8_METI4</name>
<accession>B3DZW8</accession>
<feature type="transmembrane region" description="Helical" evidence="7">
    <location>
        <begin position="98"/>
        <end position="120"/>
    </location>
</feature>
<keyword evidence="5 7" id="KW-1133">Transmembrane helix</keyword>
<feature type="transmembrane region" description="Helical" evidence="7">
    <location>
        <begin position="24"/>
        <end position="43"/>
    </location>
</feature>
<dbReference type="eggNOG" id="COG2148">
    <property type="taxonomic scope" value="Bacteria"/>
</dbReference>
<keyword evidence="6 7" id="KW-0472">Membrane</keyword>
<dbReference type="STRING" id="481448.Minf_0571"/>
<dbReference type="Pfam" id="PF02397">
    <property type="entry name" value="Bac_transf"/>
    <property type="match status" value="1"/>
</dbReference>
<dbReference type="InterPro" id="IPR003362">
    <property type="entry name" value="Bact_transf"/>
</dbReference>
<proteinExistence type="inferred from homology"/>
<evidence type="ECO:0000256" key="1">
    <source>
        <dbReference type="ARBA" id="ARBA00004141"/>
    </source>
</evidence>
<dbReference type="GO" id="GO:0016780">
    <property type="term" value="F:phosphotransferase activity, for other substituted phosphate groups"/>
    <property type="evidence" value="ECO:0007669"/>
    <property type="project" value="TreeGrafter"/>
</dbReference>
<keyword evidence="4 7" id="KW-0812">Transmembrane</keyword>